<gene>
    <name evidence="1" type="ORF">CEXT_194651</name>
</gene>
<comment type="caution">
    <text evidence="1">The sequence shown here is derived from an EMBL/GenBank/DDBJ whole genome shotgun (WGS) entry which is preliminary data.</text>
</comment>
<dbReference type="AlphaFoldDB" id="A0AAV4XEA9"/>
<accession>A0AAV4XEA9</accession>
<evidence type="ECO:0000313" key="2">
    <source>
        <dbReference type="Proteomes" id="UP001054945"/>
    </source>
</evidence>
<name>A0AAV4XEA9_CAEEX</name>
<dbReference type="Proteomes" id="UP001054945">
    <property type="component" value="Unassembled WGS sequence"/>
</dbReference>
<evidence type="ECO:0000313" key="1">
    <source>
        <dbReference type="EMBL" id="GIY92296.1"/>
    </source>
</evidence>
<keyword evidence="2" id="KW-1185">Reference proteome</keyword>
<sequence>MLQQAGIVVPPAICRRKMLTDHEGKGGWRSRQGCRLWSERDTHFLPSNLQLLTVYALGIPELPKEIVGSLK</sequence>
<dbReference type="EMBL" id="BPLR01017517">
    <property type="protein sequence ID" value="GIY92296.1"/>
    <property type="molecule type" value="Genomic_DNA"/>
</dbReference>
<proteinExistence type="predicted"/>
<reference evidence="1 2" key="1">
    <citation type="submission" date="2021-06" db="EMBL/GenBank/DDBJ databases">
        <title>Caerostris extrusa draft genome.</title>
        <authorList>
            <person name="Kono N."/>
            <person name="Arakawa K."/>
        </authorList>
    </citation>
    <scope>NUCLEOTIDE SEQUENCE [LARGE SCALE GENOMIC DNA]</scope>
</reference>
<protein>
    <submittedName>
        <fullName evidence="1">Uncharacterized protein</fullName>
    </submittedName>
</protein>
<organism evidence="1 2">
    <name type="scientific">Caerostris extrusa</name>
    <name type="common">Bark spider</name>
    <name type="synonym">Caerostris bankana</name>
    <dbReference type="NCBI Taxonomy" id="172846"/>
    <lineage>
        <taxon>Eukaryota</taxon>
        <taxon>Metazoa</taxon>
        <taxon>Ecdysozoa</taxon>
        <taxon>Arthropoda</taxon>
        <taxon>Chelicerata</taxon>
        <taxon>Arachnida</taxon>
        <taxon>Araneae</taxon>
        <taxon>Araneomorphae</taxon>
        <taxon>Entelegynae</taxon>
        <taxon>Araneoidea</taxon>
        <taxon>Araneidae</taxon>
        <taxon>Caerostris</taxon>
    </lineage>
</organism>